<dbReference type="NCBIfam" id="TIGR03071">
    <property type="entry name" value="couple_hipA"/>
    <property type="match status" value="1"/>
</dbReference>
<gene>
    <name evidence="2" type="ORF">M124_0646</name>
</gene>
<dbReference type="PATRIC" id="fig|1339315.3.peg.1449"/>
<evidence type="ECO:0000259" key="1">
    <source>
        <dbReference type="Pfam" id="PF13657"/>
    </source>
</evidence>
<evidence type="ECO:0000313" key="3">
    <source>
        <dbReference type="Proteomes" id="UP000020529"/>
    </source>
</evidence>
<comment type="caution">
    <text evidence="2">The sequence shown here is derived from an EMBL/GenBank/DDBJ whole genome shotgun (WGS) entry which is preliminary data.</text>
</comment>
<protein>
    <submittedName>
        <fullName evidence="2">HipA N-terminal domain protein</fullName>
    </submittedName>
</protein>
<dbReference type="Pfam" id="PF13657">
    <property type="entry name" value="Couple_hipA"/>
    <property type="match status" value="1"/>
</dbReference>
<name>A0A015TXI9_BACFG</name>
<dbReference type="Proteomes" id="UP000020529">
    <property type="component" value="Unassembled WGS sequence"/>
</dbReference>
<dbReference type="AlphaFoldDB" id="A0A015TXI9"/>
<dbReference type="RefSeq" id="WP_005784907.1">
    <property type="nucleotide sequence ID" value="NZ_JGCY01000235.1"/>
</dbReference>
<accession>A0A015TXI9</accession>
<dbReference type="InterPro" id="IPR017508">
    <property type="entry name" value="HipA_N1"/>
</dbReference>
<sequence>MRQGVVYLNKERVGIITELSSNEYKFRYDDEYFNDPSKPSISLTLTKQQQEYTSHYLFPFFANMLSEGHNRIVQARLLQIDEKDDFGILLATAHTDTAGAVTIKPLDYD</sequence>
<feature type="domain" description="HipA N-terminal subdomain 1" evidence="1">
    <location>
        <begin position="6"/>
        <end position="103"/>
    </location>
</feature>
<evidence type="ECO:0000313" key="2">
    <source>
        <dbReference type="EMBL" id="EXY75566.1"/>
    </source>
</evidence>
<organism evidence="2 3">
    <name type="scientific">Bacteroides fragilis str. 3988T(B)14</name>
    <dbReference type="NCBI Taxonomy" id="1339315"/>
    <lineage>
        <taxon>Bacteria</taxon>
        <taxon>Pseudomonadati</taxon>
        <taxon>Bacteroidota</taxon>
        <taxon>Bacteroidia</taxon>
        <taxon>Bacteroidales</taxon>
        <taxon>Bacteroidaceae</taxon>
        <taxon>Bacteroides</taxon>
    </lineage>
</organism>
<reference evidence="2 3" key="1">
    <citation type="submission" date="2014-02" db="EMBL/GenBank/DDBJ databases">
        <authorList>
            <person name="Sears C."/>
            <person name="Carroll K."/>
            <person name="Sack B.R."/>
            <person name="Qadri F."/>
            <person name="Myers L.L."/>
            <person name="Chung G.-T."/>
            <person name="Escheverria P."/>
            <person name="Fraser C.M."/>
            <person name="Sadzewicz L."/>
            <person name="Shefchek K.A."/>
            <person name="Tallon L."/>
            <person name="Das S.P."/>
            <person name="Daugherty S."/>
            <person name="Mongodin E.F."/>
        </authorList>
    </citation>
    <scope>NUCLEOTIDE SEQUENCE [LARGE SCALE GENOMIC DNA]</scope>
    <source>
        <strain evidence="3">3988T(B)14</strain>
    </source>
</reference>
<dbReference type="GeneID" id="60368278"/>
<proteinExistence type="predicted"/>
<dbReference type="EMBL" id="JGCY01000235">
    <property type="protein sequence ID" value="EXY75566.1"/>
    <property type="molecule type" value="Genomic_DNA"/>
</dbReference>